<keyword evidence="3" id="KW-1185">Reference proteome</keyword>
<keyword evidence="1" id="KW-0472">Membrane</keyword>
<dbReference type="InterPro" id="IPR010295">
    <property type="entry name" value="DUF898"/>
</dbReference>
<evidence type="ECO:0000313" key="2">
    <source>
        <dbReference type="EMBL" id="QDL55070.1"/>
    </source>
</evidence>
<feature type="transmembrane region" description="Helical" evidence="1">
    <location>
        <begin position="185"/>
        <end position="206"/>
    </location>
</feature>
<name>A0A515ER10_9BURK</name>
<evidence type="ECO:0000256" key="1">
    <source>
        <dbReference type="SAM" id="Phobius"/>
    </source>
</evidence>
<dbReference type="KEGG" id="rhg:EXZ61_13335"/>
<feature type="transmembrane region" description="Helical" evidence="1">
    <location>
        <begin position="109"/>
        <end position="126"/>
    </location>
</feature>
<dbReference type="Proteomes" id="UP000317365">
    <property type="component" value="Chromosome"/>
</dbReference>
<proteinExistence type="predicted"/>
<feature type="transmembrane region" description="Helical" evidence="1">
    <location>
        <begin position="273"/>
        <end position="296"/>
    </location>
</feature>
<feature type="transmembrane region" description="Helical" evidence="1">
    <location>
        <begin position="146"/>
        <end position="173"/>
    </location>
</feature>
<reference evidence="3" key="1">
    <citation type="submission" date="2019-02" db="EMBL/GenBank/DDBJ databases">
        <title>Complete genome sequence of Rhodoferax sp. Gr-4.</title>
        <authorList>
            <person name="Jin L."/>
        </authorList>
    </citation>
    <scope>NUCLEOTIDE SEQUENCE [LARGE SCALE GENOMIC DNA]</scope>
    <source>
        <strain evidence="3">Gr-4</strain>
    </source>
</reference>
<dbReference type="EMBL" id="CP036282">
    <property type="protein sequence ID" value="QDL55070.1"/>
    <property type="molecule type" value="Genomic_DNA"/>
</dbReference>
<feature type="transmembrane region" description="Helical" evidence="1">
    <location>
        <begin position="239"/>
        <end position="261"/>
    </location>
</feature>
<evidence type="ECO:0000313" key="3">
    <source>
        <dbReference type="Proteomes" id="UP000317365"/>
    </source>
</evidence>
<feature type="transmembrane region" description="Helical" evidence="1">
    <location>
        <begin position="37"/>
        <end position="57"/>
    </location>
</feature>
<gene>
    <name evidence="2" type="ORF">EXZ61_13335</name>
</gene>
<feature type="transmembrane region" description="Helical" evidence="1">
    <location>
        <begin position="336"/>
        <end position="357"/>
    </location>
</feature>
<keyword evidence="1" id="KW-0812">Transmembrane</keyword>
<dbReference type="AlphaFoldDB" id="A0A515ER10"/>
<organism evidence="2 3">
    <name type="scientific">Rhodoferax aquaticus</name>
    <dbReference type="NCBI Taxonomy" id="2527691"/>
    <lineage>
        <taxon>Bacteria</taxon>
        <taxon>Pseudomonadati</taxon>
        <taxon>Pseudomonadota</taxon>
        <taxon>Betaproteobacteria</taxon>
        <taxon>Burkholderiales</taxon>
        <taxon>Comamonadaceae</taxon>
        <taxon>Rhodoferax</taxon>
    </lineage>
</organism>
<accession>A0A515ER10</accession>
<dbReference type="RefSeq" id="WP_142812230.1">
    <property type="nucleotide sequence ID" value="NZ_CP036282.1"/>
</dbReference>
<keyword evidence="1" id="KW-1133">Transmembrane helix</keyword>
<sequence length="399" mass="43226">MNVASMSQSDVPGMAHSPLQRPVQLPIEFTGSGSEYFRIWIVNIFLLIITLGIYYPWAKVRRMRYFYGNTLVDGTPLGFHGNPRTMFKGSMLVGVLFGLYSAASNASPMAGLIALVIVAGIWPALLKSSMQFRMANTSWRGLRLSFTGTLGGAYAAAMPLFIPAILIIGLASFAPEDAAPKENMWLLWTMAGIMLLCIAITPWLLWNLKRYQHNNYALGSLQTTFKATALDFYKLSGKAIGVAVLSVLASGAVFWLIAFGLATSGGGNDSASLGIASVFGMGFGFFVGMAVVFVVLKPYTIAKIQNLVWTKTGNSSMRFISKLSVRALLWQTIKNWCLVVITLGLYWPFAAVAMARLRLESVFIKSNIDPLALFGAARVNEGDAAGDAAGDFFGIDMGL</sequence>
<protein>
    <submittedName>
        <fullName evidence="2">DUF898 domain-containing protein</fullName>
    </submittedName>
</protein>
<reference evidence="3" key="2">
    <citation type="journal article" date="2020" name="Int. J. Syst. Evol. Microbiol.">
        <title>Genomic insights into a novel species Rhodoferax aquaticus sp. nov., isolated from freshwater.</title>
        <authorList>
            <person name="Li T."/>
            <person name="Zhuo Y."/>
            <person name="Jin C.Z."/>
            <person name="Wu X."/>
            <person name="Ko S.R."/>
            <person name="Jin F.J."/>
            <person name="Ahn C.Y."/>
            <person name="Oh H.M."/>
            <person name="Lee H.G."/>
            <person name="Jin L."/>
        </authorList>
    </citation>
    <scope>NUCLEOTIDE SEQUENCE [LARGE SCALE GENOMIC DNA]</scope>
    <source>
        <strain evidence="3">Gr-4</strain>
    </source>
</reference>
<dbReference type="Pfam" id="PF05987">
    <property type="entry name" value="DUF898"/>
    <property type="match status" value="1"/>
</dbReference>